<protein>
    <recommendedName>
        <fullName evidence="5">Transposase DDE domain-containing protein</fullName>
    </recommendedName>
</protein>
<organism evidence="3 4">
    <name type="scientific">Micromonospora craniellae</name>
    <dbReference type="NCBI Taxonomy" id="2294034"/>
    <lineage>
        <taxon>Bacteria</taxon>
        <taxon>Bacillati</taxon>
        <taxon>Actinomycetota</taxon>
        <taxon>Actinomycetes</taxon>
        <taxon>Micromonosporales</taxon>
        <taxon>Micromonosporaceae</taxon>
        <taxon>Micromonospora</taxon>
    </lineage>
</organism>
<feature type="transmembrane region" description="Helical" evidence="2">
    <location>
        <begin position="71"/>
        <end position="90"/>
    </location>
</feature>
<dbReference type="Proteomes" id="UP000262621">
    <property type="component" value="Unassembled WGS sequence"/>
</dbReference>
<evidence type="ECO:0008006" key="5">
    <source>
        <dbReference type="Google" id="ProtNLM"/>
    </source>
</evidence>
<reference evidence="3 4" key="1">
    <citation type="submission" date="2018-08" db="EMBL/GenBank/DDBJ databases">
        <title>Verrucosispora craniellae sp. nov., isolated from a marine sponge in the South China Sea.</title>
        <authorList>
            <person name="Li L."/>
            <person name="Lin H.W."/>
        </authorList>
    </citation>
    <scope>NUCLEOTIDE SEQUENCE [LARGE SCALE GENOMIC DNA]</scope>
    <source>
        <strain evidence="3 4">LHW63014</strain>
    </source>
</reference>
<name>A0A372FTI0_9ACTN</name>
<dbReference type="EMBL" id="QVFU01000037">
    <property type="protein sequence ID" value="RFS44055.1"/>
    <property type="molecule type" value="Genomic_DNA"/>
</dbReference>
<evidence type="ECO:0000256" key="2">
    <source>
        <dbReference type="SAM" id="Phobius"/>
    </source>
</evidence>
<dbReference type="OrthoDB" id="4338165at2"/>
<feature type="region of interest" description="Disordered" evidence="1">
    <location>
        <begin position="1"/>
        <end position="46"/>
    </location>
</feature>
<evidence type="ECO:0000313" key="3">
    <source>
        <dbReference type="EMBL" id="RFS44055.1"/>
    </source>
</evidence>
<proteinExistence type="predicted"/>
<dbReference type="AlphaFoldDB" id="A0A372FTI0"/>
<accession>A0A372FTI0</accession>
<gene>
    <name evidence="3" type="ORF">D0Q02_24090</name>
</gene>
<keyword evidence="4" id="KW-1185">Reference proteome</keyword>
<sequence length="95" mass="10886">MCQGNRPARFGKRPTEKDPHHGHLAGGPLHPCGRVRKTDLEQSRHRARARPNTFAWFTGYRRLTIRYERNPGLYCAFVALAAALTCHKLYLKLTT</sequence>
<evidence type="ECO:0000313" key="4">
    <source>
        <dbReference type="Proteomes" id="UP000262621"/>
    </source>
</evidence>
<evidence type="ECO:0000256" key="1">
    <source>
        <dbReference type="SAM" id="MobiDB-lite"/>
    </source>
</evidence>
<keyword evidence="2" id="KW-1133">Transmembrane helix</keyword>
<keyword evidence="2" id="KW-0812">Transmembrane</keyword>
<keyword evidence="2" id="KW-0472">Membrane</keyword>
<comment type="caution">
    <text evidence="3">The sequence shown here is derived from an EMBL/GenBank/DDBJ whole genome shotgun (WGS) entry which is preliminary data.</text>
</comment>